<dbReference type="Proteomes" id="UP000050836">
    <property type="component" value="Unassembled WGS sequence"/>
</dbReference>
<evidence type="ECO:0000313" key="4">
    <source>
        <dbReference type="Proteomes" id="UP000050836"/>
    </source>
</evidence>
<feature type="chain" id="PRO_5006390597" evidence="1">
    <location>
        <begin position="22"/>
        <end position="404"/>
    </location>
</feature>
<protein>
    <submittedName>
        <fullName evidence="3">Serine hydrolase</fullName>
    </submittedName>
</protein>
<evidence type="ECO:0000259" key="2">
    <source>
        <dbReference type="Pfam" id="PF00144"/>
    </source>
</evidence>
<dbReference type="Pfam" id="PF00144">
    <property type="entry name" value="Beta-lactamase"/>
    <property type="match status" value="1"/>
</dbReference>
<dbReference type="AlphaFoldDB" id="A0A0R0AD75"/>
<organism evidence="3 4">
    <name type="scientific">Stenotrophomonas pictorum JCM 9942</name>
    <dbReference type="NCBI Taxonomy" id="1236960"/>
    <lineage>
        <taxon>Bacteria</taxon>
        <taxon>Pseudomonadati</taxon>
        <taxon>Pseudomonadota</taxon>
        <taxon>Gammaproteobacteria</taxon>
        <taxon>Lysobacterales</taxon>
        <taxon>Lysobacteraceae</taxon>
        <taxon>Stenotrophomonas</taxon>
    </lineage>
</organism>
<evidence type="ECO:0000313" key="3">
    <source>
        <dbReference type="EMBL" id="KRG42875.1"/>
    </source>
</evidence>
<dbReference type="EMBL" id="LLXS01000016">
    <property type="protein sequence ID" value="KRG42875.1"/>
    <property type="molecule type" value="Genomic_DNA"/>
</dbReference>
<reference evidence="3 4" key="1">
    <citation type="submission" date="2015-10" db="EMBL/GenBank/DDBJ databases">
        <title>Genome sequencing and analysis of members of genus Stenotrophomonas.</title>
        <authorList>
            <person name="Patil P.P."/>
            <person name="Midha S."/>
            <person name="Patil P.B."/>
        </authorList>
    </citation>
    <scope>NUCLEOTIDE SEQUENCE [LARGE SCALE GENOMIC DNA]</scope>
    <source>
        <strain evidence="3 4">JCM 9942</strain>
    </source>
</reference>
<dbReference type="InterPro" id="IPR050789">
    <property type="entry name" value="Diverse_Enzym_Activities"/>
</dbReference>
<dbReference type="RefSeq" id="WP_057505928.1">
    <property type="nucleotide sequence ID" value="NZ_LLXS01000016.1"/>
</dbReference>
<proteinExistence type="predicted"/>
<accession>A0A0R0AD75</accession>
<dbReference type="Gene3D" id="3.40.710.10">
    <property type="entry name" value="DD-peptidase/beta-lactamase superfamily"/>
    <property type="match status" value="1"/>
</dbReference>
<keyword evidence="1" id="KW-0732">Signal</keyword>
<gene>
    <name evidence="3" type="ORF">ARC78_07770</name>
</gene>
<dbReference type="InterPro" id="IPR001466">
    <property type="entry name" value="Beta-lactam-related"/>
</dbReference>
<keyword evidence="3" id="KW-0378">Hydrolase</keyword>
<sequence length="404" mass="42964">MRTVLSGSLAALLLFALPAAAHQPIASARVAFDRDGVTATQAQGLADVQAQRALSVEDPVRIASISKLVLAIGVMRLVEEGTFDLDTDVSTYLGWPLRHPRFADTPITLRLMLSHRSGLTDDAGYWATPLDGDIREILDDPRAWDTHAPGTWFRYTNLNSPLVASMMERATGERFDLLMQRLVLQPAKITACYGWESCNAATAARAVVLYDAAGKPAVDDNRGAKPECNVRRAANGSCDLALWQPGRNGGAFSPQGGLRISATALARVGRLLLGKGEIDGVRVLSPASVQTLLTPQWVYAPGNGQTWEDGEPEPPPGQPRATMCRYGLSTITLASGHPDCGDDPFGDGIVRVGHSGNAYGLRSGLWIDPASGTGVAYFATGMDGAPAGTHSAYTAEEERLATGR</sequence>
<dbReference type="InterPro" id="IPR012338">
    <property type="entry name" value="Beta-lactam/transpept-like"/>
</dbReference>
<name>A0A0R0AD75_9GAMM</name>
<feature type="domain" description="Beta-lactamase-related" evidence="2">
    <location>
        <begin position="25"/>
        <end position="390"/>
    </location>
</feature>
<dbReference type="GO" id="GO:0016787">
    <property type="term" value="F:hydrolase activity"/>
    <property type="evidence" value="ECO:0007669"/>
    <property type="project" value="UniProtKB-KW"/>
</dbReference>
<feature type="signal peptide" evidence="1">
    <location>
        <begin position="1"/>
        <end position="21"/>
    </location>
</feature>
<dbReference type="PANTHER" id="PTHR43283:SF3">
    <property type="entry name" value="BETA-LACTAMASE FAMILY PROTEIN (AFU_ORTHOLOGUE AFUA_5G07500)"/>
    <property type="match status" value="1"/>
</dbReference>
<keyword evidence="4" id="KW-1185">Reference proteome</keyword>
<comment type="caution">
    <text evidence="3">The sequence shown here is derived from an EMBL/GenBank/DDBJ whole genome shotgun (WGS) entry which is preliminary data.</text>
</comment>
<dbReference type="SUPFAM" id="SSF56601">
    <property type="entry name" value="beta-lactamase/transpeptidase-like"/>
    <property type="match status" value="1"/>
</dbReference>
<dbReference type="PANTHER" id="PTHR43283">
    <property type="entry name" value="BETA-LACTAMASE-RELATED"/>
    <property type="match status" value="1"/>
</dbReference>
<evidence type="ECO:0000256" key="1">
    <source>
        <dbReference type="SAM" id="SignalP"/>
    </source>
</evidence>